<organism evidence="3 4">
    <name type="scientific">Actinomadura physcomitrii</name>
    <dbReference type="NCBI Taxonomy" id="2650748"/>
    <lineage>
        <taxon>Bacteria</taxon>
        <taxon>Bacillati</taxon>
        <taxon>Actinomycetota</taxon>
        <taxon>Actinomycetes</taxon>
        <taxon>Streptosporangiales</taxon>
        <taxon>Thermomonosporaceae</taxon>
        <taxon>Actinomadura</taxon>
    </lineage>
</organism>
<evidence type="ECO:0000256" key="1">
    <source>
        <dbReference type="SAM" id="MobiDB-lite"/>
    </source>
</evidence>
<comment type="caution">
    <text evidence="3">The sequence shown here is derived from an EMBL/GenBank/DDBJ whole genome shotgun (WGS) entry which is preliminary data.</text>
</comment>
<evidence type="ECO:0000313" key="3">
    <source>
        <dbReference type="EMBL" id="MVZ98889.1"/>
    </source>
</evidence>
<dbReference type="InterPro" id="IPR027417">
    <property type="entry name" value="P-loop_NTPase"/>
</dbReference>
<dbReference type="SUPFAM" id="SSF52540">
    <property type="entry name" value="P-loop containing nucleoside triphosphate hydrolases"/>
    <property type="match status" value="1"/>
</dbReference>
<dbReference type="SUPFAM" id="SSF48452">
    <property type="entry name" value="TPR-like"/>
    <property type="match status" value="1"/>
</dbReference>
<dbReference type="Pfam" id="PF20703">
    <property type="entry name" value="nSTAND1"/>
    <property type="match status" value="1"/>
</dbReference>
<proteinExistence type="predicted"/>
<dbReference type="InterPro" id="IPR011990">
    <property type="entry name" value="TPR-like_helical_dom_sf"/>
</dbReference>
<dbReference type="AlphaFoldDB" id="A0A6I4M105"/>
<feature type="domain" description="Novel STAND NTPase 1" evidence="2">
    <location>
        <begin position="15"/>
        <end position="243"/>
    </location>
</feature>
<dbReference type="InterPro" id="IPR049052">
    <property type="entry name" value="nSTAND1"/>
</dbReference>
<gene>
    <name evidence="3" type="ORF">F8568_000515</name>
</gene>
<dbReference type="Gene3D" id="1.25.40.10">
    <property type="entry name" value="Tetratricopeptide repeat domain"/>
    <property type="match status" value="1"/>
</dbReference>
<name>A0A6I4M105_9ACTN</name>
<feature type="region of interest" description="Disordered" evidence="1">
    <location>
        <begin position="1"/>
        <end position="20"/>
    </location>
</feature>
<dbReference type="EMBL" id="WBMS02000001">
    <property type="protein sequence ID" value="MVZ98889.1"/>
    <property type="molecule type" value="Genomic_DNA"/>
</dbReference>
<evidence type="ECO:0000259" key="2">
    <source>
        <dbReference type="Pfam" id="PF20703"/>
    </source>
</evidence>
<reference evidence="3" key="1">
    <citation type="submission" date="2019-12" db="EMBL/GenBank/DDBJ databases">
        <title>Actinomadura physcomitrii sp. nov., a novel actinomycete isolated from moss [Physcomitrium sphaericum (Ludw) Fuernr].</title>
        <authorList>
            <person name="Zhuang X."/>
        </authorList>
    </citation>
    <scope>NUCLEOTIDE SEQUENCE [LARGE SCALE GENOMIC DNA]</scope>
    <source>
        <strain evidence="3">LD22</strain>
    </source>
</reference>
<protein>
    <recommendedName>
        <fullName evidence="2">Novel STAND NTPase 1 domain-containing protein</fullName>
    </recommendedName>
</protein>
<dbReference type="Proteomes" id="UP000462055">
    <property type="component" value="Unassembled WGS sequence"/>
</dbReference>
<sequence>MIAPAHPYGPRADAGRRAFDEPDREAFRGRTRETGEVRGTWAQSRLTVLHGGAGVGKTSLLRAGVVPELRDKGANVLPVAHVAYRPAFPVAALPEHNHFRLAVLGSWYPRASPIQISELPIGPFLRKHRRLDRLGGRLPTLAAIDGAEALLRTSPRHERHRRAFLDDLTALMKEEPDLHLLLAVRDDAVDEALELAARLGQPSPAMCSLGPLTPGAAHEAAGALLRGAGRNAEDLAAALVRELRTVRTAGGVQTTSRVEPALLQLVCVLLSEGLPGDAEISAERLHGEVDRVLAEFCSHSLATIAADHSLPPEHVLSWFRGVFGGPRGRAGVLEARLWDDVPKAVVDAVQDRHLIRARLRGQERYHELQHPRLIEPLGRLGGRAVPIRRPGPSIRLRQAHRALLDGDPELARRHTDAAVRACGEGDLKVRAAATTFLGDIAYEQGDASTAISRYREAATICEAVPDNAGVGWLLAGTGRILLASDAGAAVRQLQAAASRLPHELSIQTALGQALWRSGRTRAARAVLEDVLGQDSRNREALIAKRALTGTA</sequence>
<dbReference type="RefSeq" id="WP_151590026.1">
    <property type="nucleotide sequence ID" value="NZ_WBMS02000001.1"/>
</dbReference>
<evidence type="ECO:0000313" key="4">
    <source>
        <dbReference type="Proteomes" id="UP000462055"/>
    </source>
</evidence>
<accession>A0A6I4M105</accession>
<keyword evidence="4" id="KW-1185">Reference proteome</keyword>